<dbReference type="InterPro" id="IPR014001">
    <property type="entry name" value="Helicase_ATP-bd"/>
</dbReference>
<dbReference type="InterPro" id="IPR038557">
    <property type="entry name" value="RLR_C_sf"/>
</dbReference>
<evidence type="ECO:0000256" key="13">
    <source>
        <dbReference type="ARBA" id="ARBA00022884"/>
    </source>
</evidence>
<dbReference type="Pfam" id="PF11648">
    <property type="entry name" value="RIG-I_C-RD"/>
    <property type="match status" value="1"/>
</dbReference>
<dbReference type="Gene3D" id="3.40.50.300">
    <property type="entry name" value="P-loop containing nucleotide triphosphate hydrolases"/>
    <property type="match status" value="2"/>
</dbReference>
<evidence type="ECO:0000259" key="19">
    <source>
        <dbReference type="PROSITE" id="PS51789"/>
    </source>
</evidence>
<dbReference type="GO" id="GO:0051607">
    <property type="term" value="P:defense response to virus"/>
    <property type="evidence" value="ECO:0007669"/>
    <property type="project" value="UniProtKB-KW"/>
</dbReference>
<comment type="catalytic activity">
    <reaction evidence="15">
        <text>ATP + H2O = ADP + phosphate + H(+)</text>
        <dbReference type="Rhea" id="RHEA:13065"/>
        <dbReference type="ChEBI" id="CHEBI:15377"/>
        <dbReference type="ChEBI" id="CHEBI:15378"/>
        <dbReference type="ChEBI" id="CHEBI:30616"/>
        <dbReference type="ChEBI" id="CHEBI:43474"/>
        <dbReference type="ChEBI" id="CHEBI:456216"/>
        <dbReference type="EC" id="3.6.4.13"/>
    </reaction>
    <physiologicalReaction direction="left-to-right" evidence="15">
        <dbReference type="Rhea" id="RHEA:13066"/>
    </physiologicalReaction>
</comment>
<comment type="caution">
    <text evidence="20">The sequence shown here is derived from an EMBL/GenBank/DDBJ whole genome shotgun (WGS) entry which is preliminary data.</text>
</comment>
<keyword evidence="14" id="KW-0051">Antiviral defense</keyword>
<dbReference type="GO" id="GO:0003723">
    <property type="term" value="F:RNA binding"/>
    <property type="evidence" value="ECO:0007669"/>
    <property type="project" value="UniProtKB-KW"/>
</dbReference>
<dbReference type="Proteomes" id="UP000678393">
    <property type="component" value="Unassembled WGS sequence"/>
</dbReference>
<dbReference type="SMART" id="SM00490">
    <property type="entry name" value="HELICc"/>
    <property type="match status" value="1"/>
</dbReference>
<keyword evidence="12" id="KW-0391">Immunity</keyword>
<comment type="subcellular location">
    <subcellularLocation>
        <location evidence="1">Cytoplasm</location>
    </subcellularLocation>
</comment>
<evidence type="ECO:0000259" key="17">
    <source>
        <dbReference type="PROSITE" id="PS51192"/>
    </source>
</evidence>
<feature type="domain" description="Helicase ATP-binding" evidence="17">
    <location>
        <begin position="53"/>
        <end position="238"/>
    </location>
</feature>
<dbReference type="PROSITE" id="PS51192">
    <property type="entry name" value="HELICASE_ATP_BIND_1"/>
    <property type="match status" value="1"/>
</dbReference>
<dbReference type="InterPro" id="IPR001650">
    <property type="entry name" value="Helicase_C-like"/>
</dbReference>
<dbReference type="SMART" id="SM00487">
    <property type="entry name" value="DEXDc"/>
    <property type="match status" value="1"/>
</dbReference>
<dbReference type="InterPro" id="IPR027417">
    <property type="entry name" value="P-loop_NTPase"/>
</dbReference>
<evidence type="ECO:0000256" key="3">
    <source>
        <dbReference type="ARBA" id="ARBA00012552"/>
    </source>
</evidence>
<dbReference type="GO" id="GO:0005737">
    <property type="term" value="C:cytoplasm"/>
    <property type="evidence" value="ECO:0007669"/>
    <property type="project" value="UniProtKB-SubCell"/>
</dbReference>
<dbReference type="GO" id="GO:0005524">
    <property type="term" value="F:ATP binding"/>
    <property type="evidence" value="ECO:0007669"/>
    <property type="project" value="UniProtKB-KW"/>
</dbReference>
<keyword evidence="10" id="KW-0862">Zinc</keyword>
<dbReference type="InterPro" id="IPR011545">
    <property type="entry name" value="DEAD/DEAH_box_helicase_dom"/>
</dbReference>
<keyword evidence="9" id="KW-0347">Helicase</keyword>
<evidence type="ECO:0000256" key="4">
    <source>
        <dbReference type="ARBA" id="ARBA00022490"/>
    </source>
</evidence>
<dbReference type="Gene3D" id="2.170.150.30">
    <property type="entry name" value="RIG-I-like receptor, C-terminal regulatory domain"/>
    <property type="match status" value="1"/>
</dbReference>
<keyword evidence="21" id="KW-1185">Reference proteome</keyword>
<keyword evidence="7" id="KW-0547">Nucleotide-binding</keyword>
<evidence type="ECO:0000256" key="8">
    <source>
        <dbReference type="ARBA" id="ARBA00022801"/>
    </source>
</evidence>
<dbReference type="OrthoDB" id="416741at2759"/>
<dbReference type="InterPro" id="IPR041204">
    <property type="entry name" value="RIG-I-like_C"/>
</dbReference>
<dbReference type="AlphaFoldDB" id="A0A8S3YIQ1"/>
<feature type="compositionally biased region" description="Acidic residues" evidence="16">
    <location>
        <begin position="18"/>
        <end position="35"/>
    </location>
</feature>
<dbReference type="PANTHER" id="PTHR14074:SF16">
    <property type="entry name" value="ANTIVIRAL INNATE IMMUNE RESPONSE RECEPTOR RIG-I"/>
    <property type="match status" value="1"/>
</dbReference>
<dbReference type="InterPro" id="IPR051363">
    <property type="entry name" value="RLR_Helicase"/>
</dbReference>
<dbReference type="InterPro" id="IPR021673">
    <property type="entry name" value="RLR_CTR"/>
</dbReference>
<dbReference type="EC" id="3.6.4.13" evidence="3"/>
<dbReference type="Pfam" id="PF00270">
    <property type="entry name" value="DEAD"/>
    <property type="match status" value="1"/>
</dbReference>
<evidence type="ECO:0000256" key="5">
    <source>
        <dbReference type="ARBA" id="ARBA00022588"/>
    </source>
</evidence>
<sequence>MSLTDREMDESPATIVESSDEESSSEEDISQDEATETPCPPELKLRNYQKELAKHANEGLNTIICAPTGSGKTRVATYIIQEHFKLTDRKRAKVAFLARVVSLADQQYRSLHKYLPSLKIALITGSTSNTMSLHLLLPEYDIIVMTPMILENHLRSNRLPNLAVFSMLVFDECHHTRKGEPYNTLMGSYHKTKDQIYQAANRGQPVNIILPQIVGLTASIGIEGAEELEVAKHNILKVCANLDACKMSTINDHIQELMDNVPVPREETKTLEERKDDEAVFAITDVMKTLEFYMEQYAKVLKSVKLDEEIRKKPSDRKSQEYEQWAISTKKAAESVPIDKSDNERDTYVRLIIITARYLKEYRLALETFDLVELKDVMGYLQKRFEDLERHRMRIKEENHFYDYFLELKEKVVSHHREENPNLRILEETLMEYLSGDNTRGIIFVRTRALSEALSMWLNRSQNEMIRNMNASSFTGANVAQQKGGTPLAKQESIIHRFRTGEIRLLVSTSVAEEGLDIPECNLVIKYNHVGNEVSTVQTRGRSRAVNGVSVLLGITSVILRENMNKRRAELMKNAIESIRKMSLHEFQTAIERHQKDLFEAMLSATLAQQIERRELVQPFEIVCSLCRKVSVCNTEMRTIYQKYRVSIDGNLLRKIQIVSMPPKPMDELFFVGKVKCMGETEPGKKCFNPLGSMIKYKDIHFVAIGIDNVVFKTDNLSELRKFKQWKKVPYSVDEITDDDIIRYAELLKTA</sequence>
<evidence type="ECO:0000256" key="1">
    <source>
        <dbReference type="ARBA" id="ARBA00004496"/>
    </source>
</evidence>
<keyword evidence="6" id="KW-0479">Metal-binding</keyword>
<proteinExistence type="inferred from homology"/>
<evidence type="ECO:0000256" key="12">
    <source>
        <dbReference type="ARBA" id="ARBA00022859"/>
    </source>
</evidence>
<dbReference type="PANTHER" id="PTHR14074">
    <property type="entry name" value="HELICASE WITH DEATH DOMAIN-RELATED"/>
    <property type="match status" value="1"/>
</dbReference>
<feature type="region of interest" description="Disordered" evidence="16">
    <location>
        <begin position="1"/>
        <end position="41"/>
    </location>
</feature>
<evidence type="ECO:0000256" key="16">
    <source>
        <dbReference type="SAM" id="MobiDB-lite"/>
    </source>
</evidence>
<dbReference type="EMBL" id="CAJHNH020000113">
    <property type="protein sequence ID" value="CAG5115395.1"/>
    <property type="molecule type" value="Genomic_DNA"/>
</dbReference>
<dbReference type="GO" id="GO:0016787">
    <property type="term" value="F:hydrolase activity"/>
    <property type="evidence" value="ECO:0007669"/>
    <property type="project" value="UniProtKB-KW"/>
</dbReference>
<evidence type="ECO:0000313" key="20">
    <source>
        <dbReference type="EMBL" id="CAG5115395.1"/>
    </source>
</evidence>
<comment type="similarity">
    <text evidence="2">Belongs to the helicase family. RLR subfamily.</text>
</comment>
<organism evidence="20 21">
    <name type="scientific">Candidula unifasciata</name>
    <dbReference type="NCBI Taxonomy" id="100452"/>
    <lineage>
        <taxon>Eukaryota</taxon>
        <taxon>Metazoa</taxon>
        <taxon>Spiralia</taxon>
        <taxon>Lophotrochozoa</taxon>
        <taxon>Mollusca</taxon>
        <taxon>Gastropoda</taxon>
        <taxon>Heterobranchia</taxon>
        <taxon>Euthyneura</taxon>
        <taxon>Panpulmonata</taxon>
        <taxon>Eupulmonata</taxon>
        <taxon>Stylommatophora</taxon>
        <taxon>Helicina</taxon>
        <taxon>Helicoidea</taxon>
        <taxon>Geomitridae</taxon>
        <taxon>Candidula</taxon>
    </lineage>
</organism>
<reference evidence="20" key="1">
    <citation type="submission" date="2021-04" db="EMBL/GenBank/DDBJ databases">
        <authorList>
            <consortium name="Molecular Ecology Group"/>
        </authorList>
    </citation>
    <scope>NUCLEOTIDE SEQUENCE</scope>
</reference>
<evidence type="ECO:0000256" key="7">
    <source>
        <dbReference type="ARBA" id="ARBA00022741"/>
    </source>
</evidence>
<name>A0A8S3YIQ1_9EUPU</name>
<evidence type="ECO:0000256" key="11">
    <source>
        <dbReference type="ARBA" id="ARBA00022840"/>
    </source>
</evidence>
<dbReference type="GO" id="GO:0003724">
    <property type="term" value="F:RNA helicase activity"/>
    <property type="evidence" value="ECO:0007669"/>
    <property type="project" value="UniProtKB-EC"/>
</dbReference>
<evidence type="ECO:0000256" key="10">
    <source>
        <dbReference type="ARBA" id="ARBA00022833"/>
    </source>
</evidence>
<feature type="domain" description="RLR CTR" evidence="19">
    <location>
        <begin position="608"/>
        <end position="743"/>
    </location>
</feature>
<evidence type="ECO:0000256" key="2">
    <source>
        <dbReference type="ARBA" id="ARBA00006866"/>
    </source>
</evidence>
<keyword evidence="8" id="KW-0378">Hydrolase</keyword>
<keyword evidence="11" id="KW-0067">ATP-binding</keyword>
<keyword evidence="5" id="KW-0399">Innate immunity</keyword>
<evidence type="ECO:0000313" key="21">
    <source>
        <dbReference type="Proteomes" id="UP000678393"/>
    </source>
</evidence>
<protein>
    <recommendedName>
        <fullName evidence="3">RNA helicase</fullName>
        <ecNumber evidence="3">3.6.4.13</ecNumber>
    </recommendedName>
</protein>
<gene>
    <name evidence="20" type="ORF">CUNI_LOCUS953</name>
</gene>
<keyword evidence="4" id="KW-0963">Cytoplasm</keyword>
<dbReference type="Gene3D" id="1.20.1320.30">
    <property type="match status" value="1"/>
</dbReference>
<dbReference type="Pfam" id="PF18119">
    <property type="entry name" value="RIG-I_C"/>
    <property type="match status" value="1"/>
</dbReference>
<evidence type="ECO:0000256" key="14">
    <source>
        <dbReference type="ARBA" id="ARBA00023118"/>
    </source>
</evidence>
<evidence type="ECO:0000256" key="15">
    <source>
        <dbReference type="ARBA" id="ARBA00049390"/>
    </source>
</evidence>
<feature type="domain" description="Helicase C-terminal" evidence="18">
    <location>
        <begin position="426"/>
        <end position="595"/>
    </location>
</feature>
<dbReference type="PROSITE" id="PS51789">
    <property type="entry name" value="RLR_CTR"/>
    <property type="match status" value="1"/>
</dbReference>
<dbReference type="GO" id="GO:0045087">
    <property type="term" value="P:innate immune response"/>
    <property type="evidence" value="ECO:0007669"/>
    <property type="project" value="UniProtKB-KW"/>
</dbReference>
<dbReference type="GO" id="GO:0046872">
    <property type="term" value="F:metal ion binding"/>
    <property type="evidence" value="ECO:0007669"/>
    <property type="project" value="UniProtKB-KW"/>
</dbReference>
<keyword evidence="13" id="KW-0694">RNA-binding</keyword>
<evidence type="ECO:0000259" key="18">
    <source>
        <dbReference type="PROSITE" id="PS51194"/>
    </source>
</evidence>
<evidence type="ECO:0000256" key="6">
    <source>
        <dbReference type="ARBA" id="ARBA00022723"/>
    </source>
</evidence>
<dbReference type="Pfam" id="PF00271">
    <property type="entry name" value="Helicase_C"/>
    <property type="match status" value="1"/>
</dbReference>
<accession>A0A8S3YIQ1</accession>
<evidence type="ECO:0000256" key="9">
    <source>
        <dbReference type="ARBA" id="ARBA00022806"/>
    </source>
</evidence>
<dbReference type="SUPFAM" id="SSF52540">
    <property type="entry name" value="P-loop containing nucleoside triphosphate hydrolases"/>
    <property type="match status" value="2"/>
</dbReference>
<dbReference type="PROSITE" id="PS51194">
    <property type="entry name" value="HELICASE_CTER"/>
    <property type="match status" value="1"/>
</dbReference>